<evidence type="ECO:0000313" key="2">
    <source>
        <dbReference type="Proteomes" id="UP001595840"/>
    </source>
</evidence>
<dbReference type="RefSeq" id="WP_290260492.1">
    <property type="nucleotide sequence ID" value="NZ_JAUFQG010000004.1"/>
</dbReference>
<dbReference type="EMBL" id="JBHSCX010000006">
    <property type="protein sequence ID" value="MFC4362467.1"/>
    <property type="molecule type" value="Genomic_DNA"/>
</dbReference>
<proteinExistence type="predicted"/>
<sequence length="232" mass="25624">MTCQFEPDTPLYIELEQLFSASFRQLGIPFRMQPMPVQRSITDVDRGRADGNCLRIKELVERGPYPNIALVNTPLIAITFDVWVLSDGKGYPSFSDIVSGGGLIGFERGVWIVERKLSALVPEQQLVVVADVKSGVEMLAARRIDAFIHADMKIADAIEAAERRRSVTVRRAGTLMGAEMFAVVNQKHHLLAPKLAAAISASLDQVCGQDSTGQFPLLCEFYRTKHPLSLLP</sequence>
<dbReference type="SUPFAM" id="SSF53850">
    <property type="entry name" value="Periplasmic binding protein-like II"/>
    <property type="match status" value="1"/>
</dbReference>
<gene>
    <name evidence="1" type="ORF">ACFOX3_09140</name>
</gene>
<accession>A0ABV8V3R4</accession>
<dbReference type="Gene3D" id="3.40.190.10">
    <property type="entry name" value="Periplasmic binding protein-like II"/>
    <property type="match status" value="2"/>
</dbReference>
<keyword evidence="2" id="KW-1185">Reference proteome</keyword>
<protein>
    <submittedName>
        <fullName evidence="1">Transporter substrate-binding domain-containing protein</fullName>
    </submittedName>
</protein>
<organism evidence="1 2">
    <name type="scientific">Simiduia curdlanivorans</name>
    <dbReference type="NCBI Taxonomy" id="1492769"/>
    <lineage>
        <taxon>Bacteria</taxon>
        <taxon>Pseudomonadati</taxon>
        <taxon>Pseudomonadota</taxon>
        <taxon>Gammaproteobacteria</taxon>
        <taxon>Cellvibrionales</taxon>
        <taxon>Cellvibrionaceae</taxon>
        <taxon>Simiduia</taxon>
    </lineage>
</organism>
<dbReference type="Proteomes" id="UP001595840">
    <property type="component" value="Unassembled WGS sequence"/>
</dbReference>
<comment type="caution">
    <text evidence="1">The sequence shown here is derived from an EMBL/GenBank/DDBJ whole genome shotgun (WGS) entry which is preliminary data.</text>
</comment>
<evidence type="ECO:0000313" key="1">
    <source>
        <dbReference type="EMBL" id="MFC4362467.1"/>
    </source>
</evidence>
<name>A0ABV8V3R4_9GAMM</name>
<reference evidence="2" key="1">
    <citation type="journal article" date="2019" name="Int. J. Syst. Evol. Microbiol.">
        <title>The Global Catalogue of Microorganisms (GCM) 10K type strain sequencing project: providing services to taxonomists for standard genome sequencing and annotation.</title>
        <authorList>
            <consortium name="The Broad Institute Genomics Platform"/>
            <consortium name="The Broad Institute Genome Sequencing Center for Infectious Disease"/>
            <person name="Wu L."/>
            <person name="Ma J."/>
        </authorList>
    </citation>
    <scope>NUCLEOTIDE SEQUENCE [LARGE SCALE GENOMIC DNA]</scope>
    <source>
        <strain evidence="2">CECT 8570</strain>
    </source>
</reference>